<evidence type="ECO:0000313" key="3">
    <source>
        <dbReference type="Proteomes" id="UP000321456"/>
    </source>
</evidence>
<dbReference type="PANTHER" id="PTHR18964">
    <property type="entry name" value="ROK (REPRESSOR, ORF, KINASE) FAMILY"/>
    <property type="match status" value="1"/>
</dbReference>
<dbReference type="InterPro" id="IPR043129">
    <property type="entry name" value="ATPase_NBD"/>
</dbReference>
<dbReference type="Gene3D" id="3.30.420.40">
    <property type="match status" value="2"/>
</dbReference>
<comment type="caution">
    <text evidence="2">The sequence shown here is derived from an EMBL/GenBank/DDBJ whole genome shotgun (WGS) entry which is preliminary data.</text>
</comment>
<keyword evidence="3" id="KW-1185">Reference proteome</keyword>
<dbReference type="Pfam" id="PF00480">
    <property type="entry name" value="ROK"/>
    <property type="match status" value="1"/>
</dbReference>
<gene>
    <name evidence="2" type="ORF">FVB32_15890</name>
</gene>
<sequence length="285" mass="30935">MEVLGVDIGGTNINAGIVKEGAITGQSFVSVNAEDSEKQTLELLFNCIDGLITNNTKAIGVGVPAIVDSLKGIVYDVQNIPAWKEVHLKTILENRYSIPVYINNDANCFAMGEKLYGTGKDFQNFIGLSIGTGLGMGIIINNEIYNGVLSGAGEIGMIAYKDSILEQYTSSFFFTDNYGLNAKEIHDRALQGDDLALTAFAEFGTHLGEAINTILYLFAPEAIILGGSIRKAYSFFKQSMDQKINLFAYPEQIKNLKIETSELAESAILGAASLCFQKLEVTIQE</sequence>
<reference evidence="2 3" key="1">
    <citation type="submission" date="2019-08" db="EMBL/GenBank/DDBJ databases">
        <title>Professor.</title>
        <authorList>
            <person name="Park J.S."/>
        </authorList>
    </citation>
    <scope>NUCLEOTIDE SEQUENCE [LARGE SCALE GENOMIC DNA]</scope>
    <source>
        <strain evidence="2 3">176CP5-101</strain>
    </source>
</reference>
<organism evidence="2 3">
    <name type="scientific">Flagellimonas hymeniacidonis</name>
    <dbReference type="NCBI Taxonomy" id="2603628"/>
    <lineage>
        <taxon>Bacteria</taxon>
        <taxon>Pseudomonadati</taxon>
        <taxon>Bacteroidota</taxon>
        <taxon>Flavobacteriia</taxon>
        <taxon>Flavobacteriales</taxon>
        <taxon>Flavobacteriaceae</taxon>
        <taxon>Flagellimonas</taxon>
    </lineage>
</organism>
<dbReference type="PANTHER" id="PTHR18964:SF149">
    <property type="entry name" value="BIFUNCTIONAL UDP-N-ACETYLGLUCOSAMINE 2-EPIMERASE_N-ACETYLMANNOSAMINE KINASE"/>
    <property type="match status" value="1"/>
</dbReference>
<dbReference type="EMBL" id="VRUR01000002">
    <property type="protein sequence ID" value="TXN36040.1"/>
    <property type="molecule type" value="Genomic_DNA"/>
</dbReference>
<dbReference type="RefSeq" id="WP_147744811.1">
    <property type="nucleotide sequence ID" value="NZ_VRUR01000002.1"/>
</dbReference>
<dbReference type="AlphaFoldDB" id="A0A5C8V3A3"/>
<dbReference type="SUPFAM" id="SSF53067">
    <property type="entry name" value="Actin-like ATPase domain"/>
    <property type="match status" value="1"/>
</dbReference>
<dbReference type="CDD" id="cd23763">
    <property type="entry name" value="ASKHA_ATPase_ROK"/>
    <property type="match status" value="1"/>
</dbReference>
<name>A0A5C8V3A3_9FLAO</name>
<dbReference type="Proteomes" id="UP000321456">
    <property type="component" value="Unassembled WGS sequence"/>
</dbReference>
<dbReference type="InterPro" id="IPR000600">
    <property type="entry name" value="ROK"/>
</dbReference>
<evidence type="ECO:0000313" key="2">
    <source>
        <dbReference type="EMBL" id="TXN36040.1"/>
    </source>
</evidence>
<comment type="similarity">
    <text evidence="1">Belongs to the ROK (NagC/XylR) family.</text>
</comment>
<proteinExistence type="inferred from homology"/>
<accession>A0A5C8V3A3</accession>
<protein>
    <submittedName>
        <fullName evidence="2">ROK family protein</fullName>
    </submittedName>
</protein>
<evidence type="ECO:0000256" key="1">
    <source>
        <dbReference type="ARBA" id="ARBA00006479"/>
    </source>
</evidence>